<organism evidence="2">
    <name type="scientific">Lygus hesperus</name>
    <name type="common">Western plant bug</name>
    <dbReference type="NCBI Taxonomy" id="30085"/>
    <lineage>
        <taxon>Eukaryota</taxon>
        <taxon>Metazoa</taxon>
        <taxon>Ecdysozoa</taxon>
        <taxon>Arthropoda</taxon>
        <taxon>Hexapoda</taxon>
        <taxon>Insecta</taxon>
        <taxon>Pterygota</taxon>
        <taxon>Neoptera</taxon>
        <taxon>Paraneoptera</taxon>
        <taxon>Hemiptera</taxon>
        <taxon>Heteroptera</taxon>
        <taxon>Panheteroptera</taxon>
        <taxon>Cimicomorpha</taxon>
        <taxon>Miridae</taxon>
        <taxon>Mirini</taxon>
        <taxon>Lygus</taxon>
    </lineage>
</organism>
<sequence>LNDMRGYDELIADITELKNKLKELEERQFKSWTDKMLIALKANEFRFATTDSVVYFQSEKLLQVNFSDKLFDLINDTRKLTAYGFTVDQRVVDAASKAKQFLEQAKLLFQVASFHNTMSERIVTSQSPMMLNSARELARLVQTERSVAWENSREVNDYIKRMQAAVENLANENNRLVNYHSIVMRKVETLALAPVSDFIKQNDVWLRTLSEIRSVVEEVEEKFSD</sequence>
<dbReference type="Pfam" id="PF08385">
    <property type="entry name" value="DHC_N1"/>
    <property type="match status" value="1"/>
</dbReference>
<evidence type="ECO:0000259" key="1">
    <source>
        <dbReference type="Pfam" id="PF08385"/>
    </source>
</evidence>
<feature type="domain" description="Dynein heavy chain tail" evidence="1">
    <location>
        <begin position="7"/>
        <end position="158"/>
    </location>
</feature>
<feature type="non-terminal residue" evidence="2">
    <location>
        <position position="1"/>
    </location>
</feature>
<dbReference type="InterPro" id="IPR026983">
    <property type="entry name" value="DHC"/>
</dbReference>
<evidence type="ECO:0000313" key="2">
    <source>
        <dbReference type="EMBL" id="JAG29688.1"/>
    </source>
</evidence>
<dbReference type="EMBL" id="GBHO01013916">
    <property type="protein sequence ID" value="JAG29688.1"/>
    <property type="molecule type" value="Transcribed_RNA"/>
</dbReference>
<dbReference type="PANTHER" id="PTHR46532:SF15">
    <property type="entry name" value="CYTOPLASMIC DYNEIN 2 HEAVY CHAIN 1"/>
    <property type="match status" value="1"/>
</dbReference>
<feature type="non-terminal residue" evidence="2">
    <location>
        <position position="225"/>
    </location>
</feature>
<accession>A0A0A9YF06</accession>
<gene>
    <name evidence="2" type="primary">DYH1B_6</name>
    <name evidence="2" type="ORF">CM83_71</name>
</gene>
<reference evidence="2" key="2">
    <citation type="submission" date="2014-07" db="EMBL/GenBank/DDBJ databases">
        <authorList>
            <person name="Hull J."/>
        </authorList>
    </citation>
    <scope>NUCLEOTIDE SEQUENCE</scope>
</reference>
<dbReference type="AlphaFoldDB" id="A0A0A9YF06"/>
<protein>
    <submittedName>
        <fullName evidence="2">Cytoplasmic dynein 2 heavy chain 1</fullName>
    </submittedName>
</protein>
<dbReference type="GO" id="GO:0005858">
    <property type="term" value="C:axonemal dynein complex"/>
    <property type="evidence" value="ECO:0007669"/>
    <property type="project" value="TreeGrafter"/>
</dbReference>
<dbReference type="GO" id="GO:0007018">
    <property type="term" value="P:microtubule-based movement"/>
    <property type="evidence" value="ECO:0007669"/>
    <property type="project" value="InterPro"/>
</dbReference>
<dbReference type="GO" id="GO:0051959">
    <property type="term" value="F:dynein light intermediate chain binding"/>
    <property type="evidence" value="ECO:0007669"/>
    <property type="project" value="InterPro"/>
</dbReference>
<dbReference type="PANTHER" id="PTHR46532">
    <property type="entry name" value="MALE FERTILITY FACTOR KL5"/>
    <property type="match status" value="1"/>
</dbReference>
<name>A0A0A9YF06_LYGHE</name>
<proteinExistence type="predicted"/>
<dbReference type="InterPro" id="IPR013594">
    <property type="entry name" value="Dynein_heavy_tail"/>
</dbReference>
<reference evidence="2" key="1">
    <citation type="journal article" date="2014" name="PLoS ONE">
        <title>Transcriptome-Based Identification of ABC Transporters in the Western Tarnished Plant Bug Lygus hesperus.</title>
        <authorList>
            <person name="Hull J.J."/>
            <person name="Chaney K."/>
            <person name="Geib S.M."/>
            <person name="Fabrick J.A."/>
            <person name="Brent C.S."/>
            <person name="Walsh D."/>
            <person name="Lavine L.C."/>
        </authorList>
    </citation>
    <scope>NUCLEOTIDE SEQUENCE</scope>
</reference>
<dbReference type="GO" id="GO:0045505">
    <property type="term" value="F:dynein intermediate chain binding"/>
    <property type="evidence" value="ECO:0007669"/>
    <property type="project" value="InterPro"/>
</dbReference>